<evidence type="ECO:0000313" key="3">
    <source>
        <dbReference type="Proteomes" id="UP000776164"/>
    </source>
</evidence>
<dbReference type="RefSeq" id="WP_205107803.1">
    <property type="nucleotide sequence ID" value="NZ_BAAAHT010000013.1"/>
</dbReference>
<accession>A0ABS2L3I7</accession>
<reference evidence="2 3" key="1">
    <citation type="submission" date="2021-01" db="EMBL/GenBank/DDBJ databases">
        <title>Sequencing the genomes of 1000 actinobacteria strains.</title>
        <authorList>
            <person name="Klenk H.-P."/>
        </authorList>
    </citation>
    <scope>NUCLEOTIDE SEQUENCE [LARGE SCALE GENOMIC DNA]</scope>
    <source>
        <strain evidence="2 3">DSM 13057</strain>
    </source>
</reference>
<organism evidence="2 3">
    <name type="scientific">Subtercola frigoramans</name>
    <dbReference type="NCBI Taxonomy" id="120298"/>
    <lineage>
        <taxon>Bacteria</taxon>
        <taxon>Bacillati</taxon>
        <taxon>Actinomycetota</taxon>
        <taxon>Actinomycetes</taxon>
        <taxon>Micrococcales</taxon>
        <taxon>Microbacteriaceae</taxon>
        <taxon>Subtercola</taxon>
    </lineage>
</organism>
<dbReference type="SUPFAM" id="SSF52402">
    <property type="entry name" value="Adenine nucleotide alpha hydrolases-like"/>
    <property type="match status" value="1"/>
</dbReference>
<proteinExistence type="predicted"/>
<evidence type="ECO:0000259" key="1">
    <source>
        <dbReference type="Pfam" id="PF00582"/>
    </source>
</evidence>
<comment type="caution">
    <text evidence="2">The sequence shown here is derived from an EMBL/GenBank/DDBJ whole genome shotgun (WGS) entry which is preliminary data.</text>
</comment>
<dbReference type="Pfam" id="PF00582">
    <property type="entry name" value="Usp"/>
    <property type="match status" value="1"/>
</dbReference>
<dbReference type="CDD" id="cd00293">
    <property type="entry name" value="USP-like"/>
    <property type="match status" value="1"/>
</dbReference>
<gene>
    <name evidence="2" type="ORF">JOE66_001289</name>
</gene>
<evidence type="ECO:0000313" key="2">
    <source>
        <dbReference type="EMBL" id="MBM7471655.1"/>
    </source>
</evidence>
<dbReference type="EMBL" id="JAFBBU010000001">
    <property type="protein sequence ID" value="MBM7471655.1"/>
    <property type="molecule type" value="Genomic_DNA"/>
</dbReference>
<dbReference type="Proteomes" id="UP000776164">
    <property type="component" value="Unassembled WGS sequence"/>
</dbReference>
<name>A0ABS2L3I7_9MICO</name>
<sequence>MSPLSAERGSTESTRAAVIVVGVFPGQPDTIIHQAAAFANRFAAALVCVHVEVDRYIVQRNADGTVYSATTDPDLAEDRAPEFPARLRAHLASLLDPTEVRWRTMVSAGDPADALSHIAEAVDAVAIVVGTHRPTARSSISEFFNGSVAIHLAHRQRRPIIVIPTGDGGQATLNDLTSDFRP</sequence>
<dbReference type="InterPro" id="IPR014729">
    <property type="entry name" value="Rossmann-like_a/b/a_fold"/>
</dbReference>
<dbReference type="Gene3D" id="3.40.50.620">
    <property type="entry name" value="HUPs"/>
    <property type="match status" value="1"/>
</dbReference>
<dbReference type="InterPro" id="IPR006016">
    <property type="entry name" value="UspA"/>
</dbReference>
<protein>
    <submittedName>
        <fullName evidence="2">Nucleotide-binding universal stress UspA family protein</fullName>
    </submittedName>
</protein>
<feature type="domain" description="UspA" evidence="1">
    <location>
        <begin position="19"/>
        <end position="164"/>
    </location>
</feature>
<keyword evidence="3" id="KW-1185">Reference proteome</keyword>